<protein>
    <submittedName>
        <fullName evidence="1">Uncharacterized protein</fullName>
    </submittedName>
</protein>
<evidence type="ECO:0000313" key="1">
    <source>
        <dbReference type="EMBL" id="CAJ2660403.1"/>
    </source>
</evidence>
<gene>
    <name evidence="1" type="ORF">MILVUS5_LOCUS26362</name>
</gene>
<accession>A0ACB0KTT5</accession>
<name>A0ACB0KTT5_TRIPR</name>
<dbReference type="Proteomes" id="UP001177021">
    <property type="component" value="Unassembled WGS sequence"/>
</dbReference>
<organism evidence="1 2">
    <name type="scientific">Trifolium pratense</name>
    <name type="common">Red clover</name>
    <dbReference type="NCBI Taxonomy" id="57577"/>
    <lineage>
        <taxon>Eukaryota</taxon>
        <taxon>Viridiplantae</taxon>
        <taxon>Streptophyta</taxon>
        <taxon>Embryophyta</taxon>
        <taxon>Tracheophyta</taxon>
        <taxon>Spermatophyta</taxon>
        <taxon>Magnoliopsida</taxon>
        <taxon>eudicotyledons</taxon>
        <taxon>Gunneridae</taxon>
        <taxon>Pentapetalae</taxon>
        <taxon>rosids</taxon>
        <taxon>fabids</taxon>
        <taxon>Fabales</taxon>
        <taxon>Fabaceae</taxon>
        <taxon>Papilionoideae</taxon>
        <taxon>50 kb inversion clade</taxon>
        <taxon>NPAAA clade</taxon>
        <taxon>Hologalegina</taxon>
        <taxon>IRL clade</taxon>
        <taxon>Trifolieae</taxon>
        <taxon>Trifolium</taxon>
    </lineage>
</organism>
<feature type="non-terminal residue" evidence="1">
    <location>
        <position position="1"/>
    </location>
</feature>
<keyword evidence="2" id="KW-1185">Reference proteome</keyword>
<sequence length="212" mass="24106">FLLLFLSNRGWGLTAFQSFIARAGIKFKHSLNSTYSPIRVPIRPPLSSSTSAGNPSSSSHGVVFIDYNVFASAILRRFGVTQSSPRFSLLSIAVLHGLYHHRLRQRYELMLVQETLTKRYELMLEPLKEEQYYETRVPFSIMSIVKRPMVLMMGFMLIVVFLMPKLMENTVLGGGKFGTRECQILASCESDMRRLKSAEDSATVKQRESVSR</sequence>
<dbReference type="EMBL" id="CASHSV030000311">
    <property type="protein sequence ID" value="CAJ2660403.1"/>
    <property type="molecule type" value="Genomic_DNA"/>
</dbReference>
<comment type="caution">
    <text evidence="1">The sequence shown here is derived from an EMBL/GenBank/DDBJ whole genome shotgun (WGS) entry which is preliminary data.</text>
</comment>
<reference evidence="1" key="1">
    <citation type="submission" date="2023-10" db="EMBL/GenBank/DDBJ databases">
        <authorList>
            <person name="Rodriguez Cubillos JULIANA M."/>
            <person name="De Vega J."/>
        </authorList>
    </citation>
    <scope>NUCLEOTIDE SEQUENCE</scope>
</reference>
<evidence type="ECO:0000313" key="2">
    <source>
        <dbReference type="Proteomes" id="UP001177021"/>
    </source>
</evidence>
<proteinExistence type="predicted"/>